<proteinExistence type="predicted"/>
<feature type="region of interest" description="Disordered" evidence="1">
    <location>
        <begin position="1"/>
        <end position="25"/>
    </location>
</feature>
<dbReference type="SUPFAM" id="SSF46934">
    <property type="entry name" value="UBA-like"/>
    <property type="match status" value="2"/>
</dbReference>
<gene>
    <name evidence="3" type="ORF">QJS10_CPB17g02164</name>
</gene>
<keyword evidence="4" id="KW-1185">Reference proteome</keyword>
<dbReference type="InterPro" id="IPR039749">
    <property type="entry name" value="NUB1"/>
</dbReference>
<dbReference type="PANTHER" id="PTHR12948">
    <property type="entry name" value="NEDD8 ULTIMATE BUSTER-1 BS4 PROTEIN"/>
    <property type="match status" value="1"/>
</dbReference>
<dbReference type="InterPro" id="IPR015940">
    <property type="entry name" value="UBA"/>
</dbReference>
<feature type="domain" description="UBA" evidence="2">
    <location>
        <begin position="328"/>
        <end position="368"/>
    </location>
</feature>
<dbReference type="Gene3D" id="1.10.8.10">
    <property type="entry name" value="DNA helicase RuvA subunit, C-terminal domain"/>
    <property type="match status" value="2"/>
</dbReference>
<evidence type="ECO:0000313" key="3">
    <source>
        <dbReference type="EMBL" id="KAK1292470.1"/>
    </source>
</evidence>
<evidence type="ECO:0000256" key="1">
    <source>
        <dbReference type="SAM" id="MobiDB-lite"/>
    </source>
</evidence>
<name>A0AAV9CUA6_ACOCL</name>
<dbReference type="SMART" id="SM00165">
    <property type="entry name" value="UBA"/>
    <property type="match status" value="2"/>
</dbReference>
<dbReference type="GO" id="GO:2000058">
    <property type="term" value="P:regulation of ubiquitin-dependent protein catabolic process"/>
    <property type="evidence" value="ECO:0007669"/>
    <property type="project" value="TreeGrafter"/>
</dbReference>
<dbReference type="PROSITE" id="PS50030">
    <property type="entry name" value="UBA"/>
    <property type="match status" value="2"/>
</dbReference>
<dbReference type="EMBL" id="JAUJYO010000017">
    <property type="protein sequence ID" value="KAK1292470.1"/>
    <property type="molecule type" value="Genomic_DNA"/>
</dbReference>
<reference evidence="3" key="2">
    <citation type="submission" date="2023-06" db="EMBL/GenBank/DDBJ databases">
        <authorList>
            <person name="Ma L."/>
            <person name="Liu K.-W."/>
            <person name="Li Z."/>
            <person name="Hsiao Y.-Y."/>
            <person name="Qi Y."/>
            <person name="Fu T."/>
            <person name="Tang G."/>
            <person name="Zhang D."/>
            <person name="Sun W.-H."/>
            <person name="Liu D.-K."/>
            <person name="Li Y."/>
            <person name="Chen G.-Z."/>
            <person name="Liu X.-D."/>
            <person name="Liao X.-Y."/>
            <person name="Jiang Y.-T."/>
            <person name="Yu X."/>
            <person name="Hao Y."/>
            <person name="Huang J."/>
            <person name="Zhao X.-W."/>
            <person name="Ke S."/>
            <person name="Chen Y.-Y."/>
            <person name="Wu W.-L."/>
            <person name="Hsu J.-L."/>
            <person name="Lin Y.-F."/>
            <person name="Huang M.-D."/>
            <person name="Li C.-Y."/>
            <person name="Huang L."/>
            <person name="Wang Z.-W."/>
            <person name="Zhao X."/>
            <person name="Zhong W.-Y."/>
            <person name="Peng D.-H."/>
            <person name="Ahmad S."/>
            <person name="Lan S."/>
            <person name="Zhang J.-S."/>
            <person name="Tsai W.-C."/>
            <person name="Van De Peer Y."/>
            <person name="Liu Z.-J."/>
        </authorList>
    </citation>
    <scope>NUCLEOTIDE SEQUENCE</scope>
    <source>
        <strain evidence="3">CP</strain>
        <tissue evidence="3">Leaves</tissue>
    </source>
</reference>
<dbReference type="InterPro" id="IPR009060">
    <property type="entry name" value="UBA-like_sf"/>
</dbReference>
<organism evidence="3 4">
    <name type="scientific">Acorus calamus</name>
    <name type="common">Sweet flag</name>
    <dbReference type="NCBI Taxonomy" id="4465"/>
    <lineage>
        <taxon>Eukaryota</taxon>
        <taxon>Viridiplantae</taxon>
        <taxon>Streptophyta</taxon>
        <taxon>Embryophyta</taxon>
        <taxon>Tracheophyta</taxon>
        <taxon>Spermatophyta</taxon>
        <taxon>Magnoliopsida</taxon>
        <taxon>Liliopsida</taxon>
        <taxon>Acoraceae</taxon>
        <taxon>Acorus</taxon>
    </lineage>
</organism>
<dbReference type="AlphaFoldDB" id="A0AAV9CUA6"/>
<dbReference type="CDD" id="cd14270">
    <property type="entry name" value="UBA"/>
    <property type="match status" value="1"/>
</dbReference>
<dbReference type="Pfam" id="PF00627">
    <property type="entry name" value="UBA"/>
    <property type="match status" value="1"/>
</dbReference>
<evidence type="ECO:0000313" key="4">
    <source>
        <dbReference type="Proteomes" id="UP001180020"/>
    </source>
</evidence>
<dbReference type="SUPFAM" id="SSF54236">
    <property type="entry name" value="Ubiquitin-like"/>
    <property type="match status" value="1"/>
</dbReference>
<feature type="domain" description="UBA" evidence="2">
    <location>
        <begin position="400"/>
        <end position="440"/>
    </location>
</feature>
<protein>
    <recommendedName>
        <fullName evidence="2">UBA domain-containing protein</fullName>
    </recommendedName>
</protein>
<dbReference type="Proteomes" id="UP001180020">
    <property type="component" value="Unassembled WGS sequence"/>
</dbReference>
<dbReference type="InterPro" id="IPR029071">
    <property type="entry name" value="Ubiquitin-like_domsf"/>
</dbReference>
<accession>A0AAV9CUA6</accession>
<dbReference type="CDD" id="cd14291">
    <property type="entry name" value="UBA1_NUB1_like"/>
    <property type="match status" value="1"/>
</dbReference>
<evidence type="ECO:0000259" key="2">
    <source>
        <dbReference type="PROSITE" id="PS50030"/>
    </source>
</evidence>
<sequence>MDSEGKNQPPPPPSEPSTPSSTAATASAKLKIAGAWSGILDVDLNRWTTTTLREEVAKRANCGPECIKLICSGKIIKDGEDGNTKTLFDWGLKGTSKVLATRVSPEQGKALRDESLAEAERAKRLARIRAAATSLSKRHADGTLPIEDFNIEMEDQSGNKVELGSEANQQGVMMGLMLHANGKRLIKKQKYKDALDVLEMGEEAFSLCDPKVIEMVDNVPILQIDIVWCYFMLRDISWLSMAGVRLAKAREGFERSHGKDATRVRLLQAGRSPELPINDFDSQTHVGNMLNRYLRLDLLEGVVAYHSGLYDQSRKALTSAKVKYQQLQVSDESLSLLMSMGYKERAARKALRITNQDVESAVNFLIEEKEKKILRNQDDIRRRNEIMEQRTYGMTPLKKPVNLEKLNELVSIGFEKTLAAEALRRNENDFQIALDSLTNPETNSTLQSYLESKKRKRERLGSQIFSAVEMQSLEGMGFDRARVEDAMRSFSTREEILNSLTLSDSDIFNANNGVGPSNVTQESGDDMGNSHGPDTEIGGGIDVEMESEIAHDLNGDPLEDYIFEFTIEGDAITEYMTLLDTI</sequence>
<reference evidence="3" key="1">
    <citation type="journal article" date="2023" name="Nat. Commun.">
        <title>Diploid and tetraploid genomes of Acorus and the evolution of monocots.</title>
        <authorList>
            <person name="Ma L."/>
            <person name="Liu K.W."/>
            <person name="Li Z."/>
            <person name="Hsiao Y.Y."/>
            <person name="Qi Y."/>
            <person name="Fu T."/>
            <person name="Tang G.D."/>
            <person name="Zhang D."/>
            <person name="Sun W.H."/>
            <person name="Liu D.K."/>
            <person name="Li Y."/>
            <person name="Chen G.Z."/>
            <person name="Liu X.D."/>
            <person name="Liao X.Y."/>
            <person name="Jiang Y.T."/>
            <person name="Yu X."/>
            <person name="Hao Y."/>
            <person name="Huang J."/>
            <person name="Zhao X.W."/>
            <person name="Ke S."/>
            <person name="Chen Y.Y."/>
            <person name="Wu W.L."/>
            <person name="Hsu J.L."/>
            <person name="Lin Y.F."/>
            <person name="Huang M.D."/>
            <person name="Li C.Y."/>
            <person name="Huang L."/>
            <person name="Wang Z.W."/>
            <person name="Zhao X."/>
            <person name="Zhong W.Y."/>
            <person name="Peng D.H."/>
            <person name="Ahmad S."/>
            <person name="Lan S."/>
            <person name="Zhang J.S."/>
            <person name="Tsai W.C."/>
            <person name="Van de Peer Y."/>
            <person name="Liu Z.J."/>
        </authorList>
    </citation>
    <scope>NUCLEOTIDE SEQUENCE</scope>
    <source>
        <strain evidence="3">CP</strain>
    </source>
</reference>
<dbReference type="Gene3D" id="3.10.20.90">
    <property type="entry name" value="Phosphatidylinositol 3-kinase Catalytic Subunit, Chain A, domain 1"/>
    <property type="match status" value="1"/>
</dbReference>
<comment type="caution">
    <text evidence="3">The sequence shown here is derived from an EMBL/GenBank/DDBJ whole genome shotgun (WGS) entry which is preliminary data.</text>
</comment>
<dbReference type="PANTHER" id="PTHR12948:SF3">
    <property type="entry name" value="NEDD8 ULTIMATE BUSTER 1"/>
    <property type="match status" value="1"/>
</dbReference>